<comment type="caution">
    <text evidence="2">The sequence shown here is derived from an EMBL/GenBank/DDBJ whole genome shotgun (WGS) entry which is preliminary data.</text>
</comment>
<gene>
    <name evidence="2" type="ORF">BDD41_2652</name>
</gene>
<accession>A0A3D9XLH8</accession>
<protein>
    <submittedName>
        <fullName evidence="2">Uncharacterized protein</fullName>
    </submittedName>
</protein>
<feature type="region of interest" description="Disordered" evidence="1">
    <location>
        <begin position="62"/>
        <end position="86"/>
    </location>
</feature>
<sequence>MIDVNTLIARADEYKIAAGLSEDKTVSHRVFGDSKKLTSLRKGADITVGRFNAAMAWFDQNWPSPQPAATAAQPQEHPHVPDLQSP</sequence>
<reference evidence="2 3" key="1">
    <citation type="submission" date="2018-08" db="EMBL/GenBank/DDBJ databases">
        <title>Genomic Encyclopedia of Archaeal and Bacterial Type Strains, Phase II (KMG-II): from individual species to whole genera.</title>
        <authorList>
            <person name="Goeker M."/>
        </authorList>
    </citation>
    <scope>NUCLEOTIDE SEQUENCE [LARGE SCALE GENOMIC DNA]</scope>
    <source>
        <strain evidence="2 3">DSM 17099</strain>
    </source>
</reference>
<proteinExistence type="predicted"/>
<evidence type="ECO:0000313" key="2">
    <source>
        <dbReference type="EMBL" id="REF69933.1"/>
    </source>
</evidence>
<evidence type="ECO:0000256" key="1">
    <source>
        <dbReference type="SAM" id="MobiDB-lite"/>
    </source>
</evidence>
<evidence type="ECO:0000313" key="3">
    <source>
        <dbReference type="Proteomes" id="UP000256941"/>
    </source>
</evidence>
<organism evidence="2 3">
    <name type="scientific">Paracoccus versutus</name>
    <name type="common">Thiobacillus versutus</name>
    <dbReference type="NCBI Taxonomy" id="34007"/>
    <lineage>
        <taxon>Bacteria</taxon>
        <taxon>Pseudomonadati</taxon>
        <taxon>Pseudomonadota</taxon>
        <taxon>Alphaproteobacteria</taxon>
        <taxon>Rhodobacterales</taxon>
        <taxon>Paracoccaceae</taxon>
        <taxon>Paracoccus</taxon>
    </lineage>
</organism>
<dbReference type="EMBL" id="QTUJ01000002">
    <property type="protein sequence ID" value="REF69933.1"/>
    <property type="molecule type" value="Genomic_DNA"/>
</dbReference>
<dbReference type="Proteomes" id="UP000256941">
    <property type="component" value="Unassembled WGS sequence"/>
</dbReference>
<dbReference type="RefSeq" id="WP_147304513.1">
    <property type="nucleotide sequence ID" value="NZ_CP038197.1"/>
</dbReference>
<dbReference type="AlphaFoldDB" id="A0A3D9XLH8"/>
<name>A0A3D9XLH8_PARVE</name>